<proteinExistence type="predicted"/>
<protein>
    <submittedName>
        <fullName evidence="1">Uncharacterized protein</fullName>
    </submittedName>
</protein>
<sequence length="81" mass="9477">MAETTPLLQKTALCGVESCSEPATRTFSKNKFEARLCACHQRFIYDLPFMHRCQYSRRLIIEEVMSCKVFWFVPPTRPSSR</sequence>
<dbReference type="GeneID" id="92075545"/>
<keyword evidence="2" id="KW-1185">Reference proteome</keyword>
<dbReference type="RefSeq" id="XP_066702345.1">
    <property type="nucleotide sequence ID" value="XM_066842483.1"/>
</dbReference>
<organism evidence="1 2">
    <name type="scientific">Apiospora aurea</name>
    <dbReference type="NCBI Taxonomy" id="335848"/>
    <lineage>
        <taxon>Eukaryota</taxon>
        <taxon>Fungi</taxon>
        <taxon>Dikarya</taxon>
        <taxon>Ascomycota</taxon>
        <taxon>Pezizomycotina</taxon>
        <taxon>Sordariomycetes</taxon>
        <taxon>Xylariomycetidae</taxon>
        <taxon>Amphisphaeriales</taxon>
        <taxon>Apiosporaceae</taxon>
        <taxon>Apiospora</taxon>
    </lineage>
</organism>
<evidence type="ECO:0000313" key="1">
    <source>
        <dbReference type="EMBL" id="KAK7957039.1"/>
    </source>
</evidence>
<dbReference type="Proteomes" id="UP001391051">
    <property type="component" value="Unassembled WGS sequence"/>
</dbReference>
<comment type="caution">
    <text evidence="1">The sequence shown here is derived from an EMBL/GenBank/DDBJ whole genome shotgun (WGS) entry which is preliminary data.</text>
</comment>
<name>A0ABR1QJW8_9PEZI</name>
<accession>A0ABR1QJW8</accession>
<gene>
    <name evidence="1" type="ORF">PG986_006261</name>
</gene>
<evidence type="ECO:0000313" key="2">
    <source>
        <dbReference type="Proteomes" id="UP001391051"/>
    </source>
</evidence>
<dbReference type="EMBL" id="JAQQWE010000004">
    <property type="protein sequence ID" value="KAK7957039.1"/>
    <property type="molecule type" value="Genomic_DNA"/>
</dbReference>
<reference evidence="1 2" key="1">
    <citation type="submission" date="2023-01" db="EMBL/GenBank/DDBJ databases">
        <title>Analysis of 21 Apiospora genomes using comparative genomics revels a genus with tremendous synthesis potential of carbohydrate active enzymes and secondary metabolites.</title>
        <authorList>
            <person name="Sorensen T."/>
        </authorList>
    </citation>
    <scope>NUCLEOTIDE SEQUENCE [LARGE SCALE GENOMIC DNA]</scope>
    <source>
        <strain evidence="1 2">CBS 24483</strain>
    </source>
</reference>